<feature type="domain" description="Polyphosphate kinase middle" evidence="7">
    <location>
        <begin position="122"/>
        <end position="314"/>
    </location>
</feature>
<dbReference type="PANTHER" id="PTHR30218">
    <property type="entry name" value="POLYPHOSPHATE KINASE"/>
    <property type="match status" value="1"/>
</dbReference>
<dbReference type="NCBIfam" id="NF003921">
    <property type="entry name" value="PRK05443.2-2"/>
    <property type="match status" value="1"/>
</dbReference>
<protein>
    <recommendedName>
        <fullName evidence="1">ATP-polyphosphate phosphotransferase</fullName>
        <ecNumber evidence="1">2.7.4.1</ecNumber>
    </recommendedName>
</protein>
<dbReference type="GO" id="GO:0008976">
    <property type="term" value="F:polyphosphate kinase activity"/>
    <property type="evidence" value="ECO:0007669"/>
    <property type="project" value="UniProtKB-EC"/>
</dbReference>
<dbReference type="InterPro" id="IPR025198">
    <property type="entry name" value="PPK_N_dom"/>
</dbReference>
<name>A0A3B1DVC2_9ZZZZ</name>
<dbReference type="CDD" id="cd09165">
    <property type="entry name" value="PLDc_PaPPK1_C1_like"/>
    <property type="match status" value="1"/>
</dbReference>
<evidence type="ECO:0000259" key="10">
    <source>
        <dbReference type="Pfam" id="PF17941"/>
    </source>
</evidence>
<dbReference type="NCBIfam" id="NF003917">
    <property type="entry name" value="PRK05443.1-1"/>
    <property type="match status" value="1"/>
</dbReference>
<dbReference type="InterPro" id="IPR025200">
    <property type="entry name" value="PPK_C_dom2"/>
</dbReference>
<dbReference type="Gene3D" id="3.30.870.10">
    <property type="entry name" value="Endonuclease Chain A"/>
    <property type="match status" value="2"/>
</dbReference>
<dbReference type="Pfam" id="PF13089">
    <property type="entry name" value="PP_kinase_N"/>
    <property type="match status" value="1"/>
</dbReference>
<evidence type="ECO:0000313" key="11">
    <source>
        <dbReference type="EMBL" id="VAX40028.1"/>
    </source>
</evidence>
<dbReference type="Pfam" id="PF13090">
    <property type="entry name" value="PP_kinase_C"/>
    <property type="match status" value="1"/>
</dbReference>
<dbReference type="HAMAP" id="MF_00347">
    <property type="entry name" value="Polyphosphate_kinase"/>
    <property type="match status" value="1"/>
</dbReference>
<dbReference type="InterPro" id="IPR036832">
    <property type="entry name" value="PPK_N_dom_sf"/>
</dbReference>
<dbReference type="Gene3D" id="1.20.58.310">
    <property type="entry name" value="Polyphosphate kinase N-terminal domain"/>
    <property type="match status" value="1"/>
</dbReference>
<gene>
    <name evidence="11" type="ORF">MNBD_PLANCTO02-2444</name>
</gene>
<dbReference type="SUPFAM" id="SSF56024">
    <property type="entry name" value="Phospholipase D/nuclease"/>
    <property type="match status" value="2"/>
</dbReference>
<organism evidence="11">
    <name type="scientific">hydrothermal vent metagenome</name>
    <dbReference type="NCBI Taxonomy" id="652676"/>
    <lineage>
        <taxon>unclassified sequences</taxon>
        <taxon>metagenomes</taxon>
        <taxon>ecological metagenomes</taxon>
    </lineage>
</organism>
<dbReference type="SUPFAM" id="SSF140356">
    <property type="entry name" value="PPK N-terminal domain-like"/>
    <property type="match status" value="1"/>
</dbReference>
<feature type="domain" description="Polyphosphate kinase C-terminal" evidence="9">
    <location>
        <begin position="517"/>
        <end position="686"/>
    </location>
</feature>
<sequence length="717" mass="81596">MTHDPTHYINRELSWLEFNQRVLDEGMNRALPLIERLKFLAITSSNLDEFFMVRVGGLQLLSEQGSTQRDASGMTPHEQLQAINQRVQKMTADQYTCFLEEVEWGLAEKGIQRLQPIELSEKQNKTLEQVFDNEIYPLLTPMAVTADKFPLLMNQTLNICVRLEPTASEDVQQNNEEQENNEEPQPRYAVIPFGRGASRFITLPSEEGGYSYLLLEDAVSSLVQRFFPGESIVECVPFRVTLNADITMSEDFTADLLVQMQQLLSARKQTDCVRLEISDHVTTLTLEFLREALNLSEQQIHVFPGPLDLSAYFRLADLSGFDHLKDESWLPLSSPGIDPAVSMFDTIAENDLLLYHPYESFAPVVRFIEEAADDPDVIAIKQTLYRTSRNSPIVAALSRAAERGKSVAAIVELKARFDEARNIEWARNMEQAGVQVIYGVKGLKTHAKVCIIVRREAHGVRKYVHFGTGNYNESTARIYSDASYFTCRPDLGNDATSFFYAITGYSQPQQYRKIEAAPIGLRHKILEMIESETERKRQGQEAKIIAKCNSLVDPEIIEALYNASQAGVKIKLNIRGICCLRPGVAGLSENIEVISIIDRYLEHARIFYFLQGGDQRVFISSADWMPRNLDRRVELLVPIDDEVCRDKLIAILECYFFDTQKARRILSDGSYEMVSPAKNEKPFRSQQKLYDAARQAIKQEKKSQRTTFKPHRSAESE</sequence>
<evidence type="ECO:0000256" key="6">
    <source>
        <dbReference type="ARBA" id="ARBA00022840"/>
    </source>
</evidence>
<evidence type="ECO:0000259" key="9">
    <source>
        <dbReference type="Pfam" id="PF13090"/>
    </source>
</evidence>
<dbReference type="NCBIfam" id="NF003918">
    <property type="entry name" value="PRK05443.1-2"/>
    <property type="match status" value="1"/>
</dbReference>
<dbReference type="GO" id="GO:0006799">
    <property type="term" value="P:polyphosphate biosynthetic process"/>
    <property type="evidence" value="ECO:0007669"/>
    <property type="project" value="InterPro"/>
</dbReference>
<evidence type="ECO:0000256" key="3">
    <source>
        <dbReference type="ARBA" id="ARBA00022679"/>
    </source>
</evidence>
<reference evidence="11" key="1">
    <citation type="submission" date="2018-06" db="EMBL/GenBank/DDBJ databases">
        <authorList>
            <person name="Zhirakovskaya E."/>
        </authorList>
    </citation>
    <scope>NUCLEOTIDE SEQUENCE</scope>
</reference>
<evidence type="ECO:0000259" key="8">
    <source>
        <dbReference type="Pfam" id="PF13089"/>
    </source>
</evidence>
<keyword evidence="4" id="KW-0547">Nucleotide-binding</keyword>
<feature type="domain" description="Polyphosphate kinase C-terminal" evidence="10">
    <location>
        <begin position="342"/>
        <end position="507"/>
    </location>
</feature>
<evidence type="ECO:0000256" key="1">
    <source>
        <dbReference type="ARBA" id="ARBA00012960"/>
    </source>
</evidence>
<dbReference type="Gene3D" id="3.30.1840.10">
    <property type="entry name" value="Polyphosphate kinase middle domain"/>
    <property type="match status" value="1"/>
</dbReference>
<evidence type="ECO:0000256" key="5">
    <source>
        <dbReference type="ARBA" id="ARBA00022777"/>
    </source>
</evidence>
<dbReference type="PANTHER" id="PTHR30218:SF0">
    <property type="entry name" value="POLYPHOSPHATE KINASE"/>
    <property type="match status" value="1"/>
</dbReference>
<evidence type="ECO:0000256" key="4">
    <source>
        <dbReference type="ARBA" id="ARBA00022741"/>
    </source>
</evidence>
<proteinExistence type="inferred from homology"/>
<keyword evidence="2" id="KW-0597">Phosphoprotein</keyword>
<dbReference type="PIRSF" id="PIRSF015589">
    <property type="entry name" value="PP_kinase"/>
    <property type="match status" value="1"/>
</dbReference>
<feature type="domain" description="Polyphosphate kinase N-terminal" evidence="8">
    <location>
        <begin position="8"/>
        <end position="112"/>
    </location>
</feature>
<dbReference type="Pfam" id="PF17941">
    <property type="entry name" value="PP_kinase_C_1"/>
    <property type="match status" value="1"/>
</dbReference>
<dbReference type="AlphaFoldDB" id="A0A3B1DVC2"/>
<dbReference type="GO" id="GO:0009358">
    <property type="term" value="C:polyphosphate kinase complex"/>
    <property type="evidence" value="ECO:0007669"/>
    <property type="project" value="InterPro"/>
</dbReference>
<dbReference type="InterPro" id="IPR036830">
    <property type="entry name" value="PP_kinase_middle_dom_sf"/>
</dbReference>
<dbReference type="InterPro" id="IPR024953">
    <property type="entry name" value="PP_kinase_middle"/>
</dbReference>
<evidence type="ECO:0000259" key="7">
    <source>
        <dbReference type="Pfam" id="PF02503"/>
    </source>
</evidence>
<dbReference type="CDD" id="cd09168">
    <property type="entry name" value="PLDc_PaPPK1_C2_like"/>
    <property type="match status" value="1"/>
</dbReference>
<keyword evidence="5 11" id="KW-0418">Kinase</keyword>
<dbReference type="EMBL" id="UOGL01000394">
    <property type="protein sequence ID" value="VAX40028.1"/>
    <property type="molecule type" value="Genomic_DNA"/>
</dbReference>
<dbReference type="SUPFAM" id="SSF143724">
    <property type="entry name" value="PHP14-like"/>
    <property type="match status" value="1"/>
</dbReference>
<dbReference type="EC" id="2.7.4.1" evidence="1"/>
<dbReference type="Pfam" id="PF02503">
    <property type="entry name" value="PP_kinase"/>
    <property type="match status" value="1"/>
</dbReference>
<dbReference type="GO" id="GO:0005524">
    <property type="term" value="F:ATP binding"/>
    <property type="evidence" value="ECO:0007669"/>
    <property type="project" value="UniProtKB-KW"/>
</dbReference>
<dbReference type="InterPro" id="IPR041108">
    <property type="entry name" value="PP_kinase_C_1"/>
</dbReference>
<accession>A0A3B1DVC2</accession>
<keyword evidence="3 11" id="KW-0808">Transferase</keyword>
<dbReference type="NCBIfam" id="TIGR03705">
    <property type="entry name" value="poly_P_kin"/>
    <property type="match status" value="1"/>
</dbReference>
<evidence type="ECO:0000256" key="2">
    <source>
        <dbReference type="ARBA" id="ARBA00022553"/>
    </source>
</evidence>
<dbReference type="InterPro" id="IPR003414">
    <property type="entry name" value="PP_kinase"/>
</dbReference>
<keyword evidence="6" id="KW-0067">ATP-binding</keyword>